<dbReference type="Gene3D" id="1.10.287.130">
    <property type="match status" value="1"/>
</dbReference>
<proteinExistence type="predicted"/>
<dbReference type="InterPro" id="IPR005467">
    <property type="entry name" value="His_kinase_dom"/>
</dbReference>
<evidence type="ECO:0000256" key="5">
    <source>
        <dbReference type="ARBA" id="ARBA00022679"/>
    </source>
</evidence>
<evidence type="ECO:0000313" key="16">
    <source>
        <dbReference type="Proteomes" id="UP001238540"/>
    </source>
</evidence>
<dbReference type="SMART" id="SM00387">
    <property type="entry name" value="HATPase_c"/>
    <property type="match status" value="1"/>
</dbReference>
<dbReference type="CDD" id="cd17546">
    <property type="entry name" value="REC_hyHK_CKI1_RcsC-like"/>
    <property type="match status" value="1"/>
</dbReference>
<organism evidence="15 16">
    <name type="scientific">Vibrio ostreicida</name>
    <dbReference type="NCBI Taxonomy" id="526588"/>
    <lineage>
        <taxon>Bacteria</taxon>
        <taxon>Pseudomonadati</taxon>
        <taxon>Pseudomonadota</taxon>
        <taxon>Gammaproteobacteria</taxon>
        <taxon>Vibrionales</taxon>
        <taxon>Vibrionaceae</taxon>
        <taxon>Vibrio</taxon>
    </lineage>
</organism>
<dbReference type="RefSeq" id="WP_170882628.1">
    <property type="nucleotide sequence ID" value="NZ_JABEYA020000004.1"/>
</dbReference>
<dbReference type="InterPro" id="IPR033414">
    <property type="entry name" value="Sensor_dom"/>
</dbReference>
<evidence type="ECO:0000256" key="6">
    <source>
        <dbReference type="ARBA" id="ARBA00022777"/>
    </source>
</evidence>
<reference evidence="16" key="1">
    <citation type="journal article" date="2019" name="Int. J. Syst. Evol. Microbiol.">
        <title>The Global Catalogue of Microorganisms (GCM) 10K type strain sequencing project: providing services to taxonomists for standard genome sequencing and annotation.</title>
        <authorList>
            <consortium name="The Broad Institute Genomics Platform"/>
            <consortium name="The Broad Institute Genome Sequencing Center for Infectious Disease"/>
            <person name="Wu L."/>
            <person name="Ma J."/>
        </authorList>
    </citation>
    <scope>NUCLEOTIDE SEQUENCE [LARGE SCALE GENOMIC DNA]</scope>
    <source>
        <strain evidence="16">CECT 7398</strain>
    </source>
</reference>
<dbReference type="InterPro" id="IPR003661">
    <property type="entry name" value="HisK_dim/P_dom"/>
</dbReference>
<dbReference type="EMBL" id="JAUFQC010000027">
    <property type="protein sequence ID" value="MDN3611935.1"/>
    <property type="molecule type" value="Genomic_DNA"/>
</dbReference>
<dbReference type="SMART" id="SM00448">
    <property type="entry name" value="REC"/>
    <property type="match status" value="1"/>
</dbReference>
<evidence type="ECO:0000256" key="8">
    <source>
        <dbReference type="ARBA" id="ARBA00023012"/>
    </source>
</evidence>
<keyword evidence="8" id="KW-0902">Two-component regulatory system</keyword>
<keyword evidence="6" id="KW-0418">Kinase</keyword>
<feature type="coiled-coil region" evidence="10">
    <location>
        <begin position="216"/>
        <end position="246"/>
    </location>
</feature>
<comment type="catalytic activity">
    <reaction evidence="1">
        <text>ATP + protein L-histidine = ADP + protein N-phospho-L-histidine.</text>
        <dbReference type="EC" id="2.7.13.3"/>
    </reaction>
</comment>
<dbReference type="GO" id="GO:0005524">
    <property type="term" value="F:ATP binding"/>
    <property type="evidence" value="ECO:0007669"/>
    <property type="project" value="UniProtKB-KW"/>
</dbReference>
<comment type="caution">
    <text evidence="15">The sequence shown here is derived from an EMBL/GenBank/DDBJ whole genome shotgun (WGS) entry which is preliminary data.</text>
</comment>
<dbReference type="SMART" id="SM00304">
    <property type="entry name" value="HAMP"/>
    <property type="match status" value="1"/>
</dbReference>
<dbReference type="Pfam" id="PF02518">
    <property type="entry name" value="HATPase_c"/>
    <property type="match status" value="1"/>
</dbReference>
<dbReference type="Pfam" id="PF17149">
    <property type="entry name" value="CHASE5"/>
    <property type="match status" value="1"/>
</dbReference>
<dbReference type="InterPro" id="IPR036890">
    <property type="entry name" value="HATPase_C_sf"/>
</dbReference>
<dbReference type="Proteomes" id="UP001238540">
    <property type="component" value="Unassembled WGS sequence"/>
</dbReference>
<dbReference type="InterPro" id="IPR003660">
    <property type="entry name" value="HAMP_dom"/>
</dbReference>
<gene>
    <name evidence="15" type="ORF">QWZ16_20295</name>
</gene>
<evidence type="ECO:0000256" key="4">
    <source>
        <dbReference type="ARBA" id="ARBA00022553"/>
    </source>
</evidence>
<evidence type="ECO:0000256" key="2">
    <source>
        <dbReference type="ARBA" id="ARBA00004370"/>
    </source>
</evidence>
<keyword evidence="11" id="KW-0812">Transmembrane</keyword>
<dbReference type="PROSITE" id="PS50109">
    <property type="entry name" value="HIS_KIN"/>
    <property type="match status" value="1"/>
</dbReference>
<feature type="domain" description="Response regulatory" evidence="13">
    <location>
        <begin position="506"/>
        <end position="623"/>
    </location>
</feature>
<feature type="modified residue" description="4-aspartylphosphate" evidence="9">
    <location>
        <position position="555"/>
    </location>
</feature>
<evidence type="ECO:0000313" key="15">
    <source>
        <dbReference type="EMBL" id="MDN3611935.1"/>
    </source>
</evidence>
<keyword evidence="16" id="KW-1185">Reference proteome</keyword>
<dbReference type="Gene3D" id="3.40.50.2300">
    <property type="match status" value="1"/>
</dbReference>
<dbReference type="CDD" id="cd16922">
    <property type="entry name" value="HATPase_EvgS-ArcB-TorS-like"/>
    <property type="match status" value="1"/>
</dbReference>
<feature type="domain" description="HAMP" evidence="14">
    <location>
        <begin position="169"/>
        <end position="224"/>
    </location>
</feature>
<evidence type="ECO:0000259" key="13">
    <source>
        <dbReference type="PROSITE" id="PS50110"/>
    </source>
</evidence>
<accession>A0ABT8C0Q4</accession>
<keyword evidence="5" id="KW-0808">Transferase</keyword>
<evidence type="ECO:0000256" key="11">
    <source>
        <dbReference type="SAM" id="Phobius"/>
    </source>
</evidence>
<dbReference type="InterPro" id="IPR001789">
    <property type="entry name" value="Sig_transdc_resp-reg_receiver"/>
</dbReference>
<dbReference type="SMART" id="SM00388">
    <property type="entry name" value="HisKA"/>
    <property type="match status" value="1"/>
</dbReference>
<evidence type="ECO:0000256" key="9">
    <source>
        <dbReference type="PROSITE-ProRule" id="PRU00169"/>
    </source>
</evidence>
<dbReference type="SUPFAM" id="SSF52172">
    <property type="entry name" value="CheY-like"/>
    <property type="match status" value="1"/>
</dbReference>
<protein>
    <recommendedName>
        <fullName evidence="3">histidine kinase</fullName>
        <ecNumber evidence="3">2.7.13.3</ecNumber>
    </recommendedName>
</protein>
<keyword evidence="10" id="KW-0175">Coiled coil</keyword>
<evidence type="ECO:0000256" key="1">
    <source>
        <dbReference type="ARBA" id="ARBA00000085"/>
    </source>
</evidence>
<dbReference type="SUPFAM" id="SSF47384">
    <property type="entry name" value="Homodimeric domain of signal transducing histidine kinase"/>
    <property type="match status" value="1"/>
</dbReference>
<dbReference type="InterPro" id="IPR004358">
    <property type="entry name" value="Sig_transdc_His_kin-like_C"/>
</dbReference>
<name>A0ABT8C0Q4_9VIBR</name>
<evidence type="ECO:0000256" key="3">
    <source>
        <dbReference type="ARBA" id="ARBA00012438"/>
    </source>
</evidence>
<dbReference type="InterPro" id="IPR003594">
    <property type="entry name" value="HATPase_dom"/>
</dbReference>
<keyword evidence="7" id="KW-0378">Hydrolase</keyword>
<dbReference type="Pfam" id="PF00072">
    <property type="entry name" value="Response_reg"/>
    <property type="match status" value="1"/>
</dbReference>
<dbReference type="PANTHER" id="PTHR45339">
    <property type="entry name" value="HYBRID SIGNAL TRANSDUCTION HISTIDINE KINASE J"/>
    <property type="match status" value="1"/>
</dbReference>
<feature type="transmembrane region" description="Helical" evidence="11">
    <location>
        <begin position="145"/>
        <end position="172"/>
    </location>
</feature>
<keyword evidence="4 9" id="KW-0597">Phosphoprotein</keyword>
<keyword evidence="15" id="KW-0067">ATP-binding</keyword>
<dbReference type="PROSITE" id="PS50110">
    <property type="entry name" value="RESPONSE_REGULATORY"/>
    <property type="match status" value="1"/>
</dbReference>
<evidence type="ECO:0000259" key="14">
    <source>
        <dbReference type="PROSITE" id="PS50885"/>
    </source>
</evidence>
<dbReference type="PRINTS" id="PR00344">
    <property type="entry name" value="BCTRLSENSOR"/>
</dbReference>
<keyword evidence="15" id="KW-0547">Nucleotide-binding</keyword>
<evidence type="ECO:0000259" key="12">
    <source>
        <dbReference type="PROSITE" id="PS50109"/>
    </source>
</evidence>
<dbReference type="PROSITE" id="PS50885">
    <property type="entry name" value="HAMP"/>
    <property type="match status" value="1"/>
</dbReference>
<dbReference type="InterPro" id="IPR036097">
    <property type="entry name" value="HisK_dim/P_sf"/>
</dbReference>
<dbReference type="InterPro" id="IPR011006">
    <property type="entry name" value="CheY-like_superfamily"/>
</dbReference>
<evidence type="ECO:0000256" key="7">
    <source>
        <dbReference type="ARBA" id="ARBA00022801"/>
    </source>
</evidence>
<feature type="domain" description="Histidine kinase" evidence="12">
    <location>
        <begin position="246"/>
        <end position="466"/>
    </location>
</feature>
<dbReference type="CDD" id="cd00082">
    <property type="entry name" value="HisKA"/>
    <property type="match status" value="1"/>
</dbReference>
<keyword evidence="11" id="KW-1133">Transmembrane helix</keyword>
<dbReference type="Gene3D" id="3.30.565.10">
    <property type="entry name" value="Histidine kinase-like ATPase, C-terminal domain"/>
    <property type="match status" value="1"/>
</dbReference>
<dbReference type="Pfam" id="PF00512">
    <property type="entry name" value="HisKA"/>
    <property type="match status" value="1"/>
</dbReference>
<dbReference type="PANTHER" id="PTHR45339:SF1">
    <property type="entry name" value="HYBRID SIGNAL TRANSDUCTION HISTIDINE KINASE J"/>
    <property type="match status" value="1"/>
</dbReference>
<dbReference type="EC" id="2.7.13.3" evidence="3"/>
<dbReference type="Gene3D" id="6.10.340.10">
    <property type="match status" value="1"/>
</dbReference>
<feature type="transmembrane region" description="Helical" evidence="11">
    <location>
        <begin position="12"/>
        <end position="35"/>
    </location>
</feature>
<sequence>MKTKRHLGIDKQLVIVTLAISITLAFVSAGISFYLDFTRETNNLDKQMLKIEENYLANLQNSMWEEDTKQLLAHAYGIYQLNSVDQLTIIDSEKTIVNLGVDILGRKVINIWDLTYQAGNKSYTLGQLKVETELTPLYEQLWHQFILSLMLTFAQTFFIVISLLLVTLQLILRPIATLSSAMANFDNGPTPSKIPQPKRLFHDEISALTNKYNHCVEQLQTNYHELVRAKENAEIANRKKSEFLANMSHEIRTPMNGVVGVAELFKETRPSEVQVNYINILLASSHTLLDIIDDILDFARIEAGSFELDPTPLALKAFIAKQAGEYGVRAKQQGLLFDCHIDPSVPVEVEADAIRLKQVLNNLIDNAIKFTERGYVALNVRAMQTVNGDELYFEIKDTGIGIDKKKLDVIFDKFNQADSSTTRQYGGTGLGLALSQKIVESMGGKINVISEVSMGSRFYFSIPVQVSVAATSASDLAPIQPNLVSFPDTSGTQMINLRPKYNTGLRALVVEDNDVNQQVIDVMLNLLGLDVVMASDGLEALEYCQKNEVDVILMDCHMPVMDGYEATQKIRQLEGWAAIVPIIAVSANIIKEDKQRCLEIGMNSFLAKPLKPREIEAALVEFVPSYKNLQRKTKDITTTESQQKT</sequence>
<keyword evidence="11" id="KW-0472">Membrane</keyword>
<comment type="subcellular location">
    <subcellularLocation>
        <location evidence="2">Membrane</location>
    </subcellularLocation>
</comment>
<dbReference type="SUPFAM" id="SSF55874">
    <property type="entry name" value="ATPase domain of HSP90 chaperone/DNA topoisomerase II/histidine kinase"/>
    <property type="match status" value="1"/>
</dbReference>
<evidence type="ECO:0000256" key="10">
    <source>
        <dbReference type="SAM" id="Coils"/>
    </source>
</evidence>